<feature type="compositionally biased region" description="Low complexity" evidence="3">
    <location>
        <begin position="52"/>
        <end position="65"/>
    </location>
</feature>
<evidence type="ECO:0000313" key="6">
    <source>
        <dbReference type="EMBL" id="KAH6693540.1"/>
    </source>
</evidence>
<dbReference type="InterPro" id="IPR013785">
    <property type="entry name" value="Aldolase_TIM"/>
</dbReference>
<dbReference type="GO" id="GO:0004557">
    <property type="term" value="F:alpha-galactosidase activity"/>
    <property type="evidence" value="ECO:0007669"/>
    <property type="project" value="UniProtKB-EC"/>
</dbReference>
<dbReference type="EMBL" id="JAGSXJ010000003">
    <property type="protein sequence ID" value="KAH6693540.1"/>
    <property type="molecule type" value="Genomic_DNA"/>
</dbReference>
<dbReference type="PANTHER" id="PTHR35273">
    <property type="entry name" value="ALPHA-1,4 POLYGALACTOSAMINIDASE, PUTATIVE (AFU_ORTHOLOGUE AFUA_3G07890)-RELATED"/>
    <property type="match status" value="1"/>
</dbReference>
<dbReference type="EC" id="3.2.1.22" evidence="2"/>
<comment type="caution">
    <text evidence="6">The sequence shown here is derived from an EMBL/GenBank/DDBJ whole genome shotgun (WGS) entry which is preliminary data.</text>
</comment>
<proteinExistence type="predicted"/>
<dbReference type="OrthoDB" id="2108802at2759"/>
<evidence type="ECO:0000256" key="2">
    <source>
        <dbReference type="ARBA" id="ARBA00012755"/>
    </source>
</evidence>
<sequence>MLFNLRSCCAVLAAASTLITPSNAVPHHRGGGRSRRPWATSAVGEPVSGSRPTASPVPAVEVPETPAAPTPPAAAAPVSSAAPVASAPAAAPAAPAAGSSSGLWIPAVGTTWQIVLSAPLQIDTTNPSVTPDVEVYDIDLFDNKPETITALHKINKKVICYFSAGTYEDWRPDASKFQSGDFGSDMADWPGEKWLNLKSDNVRSIMAARLQLAADKGCNAVDPDNVDAFNNENGIGMTQADSADYVKFLATEAHKRGMSIGLKNAGDIISQVINDVDFQVNEECVKYNEGPVFEAFIKANKPVFHIEYPNGAPGAVSTSMVSTIANAPGTEKFSTLIKTLSLDGWVQFADGHTEATKTNY</sequence>
<keyword evidence="7" id="KW-1185">Reference proteome</keyword>
<evidence type="ECO:0000256" key="4">
    <source>
        <dbReference type="SAM" id="SignalP"/>
    </source>
</evidence>
<dbReference type="Gene3D" id="3.20.20.70">
    <property type="entry name" value="Aldolase class I"/>
    <property type="match status" value="1"/>
</dbReference>
<protein>
    <recommendedName>
        <fullName evidence="2">alpha-galactosidase</fullName>
        <ecNumber evidence="2">3.2.1.22</ecNumber>
    </recommendedName>
</protein>
<evidence type="ECO:0000256" key="3">
    <source>
        <dbReference type="SAM" id="MobiDB-lite"/>
    </source>
</evidence>
<dbReference type="PANTHER" id="PTHR35273:SF2">
    <property type="entry name" value="ALPHA-GALACTOSIDASE"/>
    <property type="match status" value="1"/>
</dbReference>
<reference evidence="6" key="1">
    <citation type="journal article" date="2021" name="Nat. Commun.">
        <title>Genetic determinants of endophytism in the Arabidopsis root mycobiome.</title>
        <authorList>
            <person name="Mesny F."/>
            <person name="Miyauchi S."/>
            <person name="Thiergart T."/>
            <person name="Pickel B."/>
            <person name="Atanasova L."/>
            <person name="Karlsson M."/>
            <person name="Huettel B."/>
            <person name="Barry K.W."/>
            <person name="Haridas S."/>
            <person name="Chen C."/>
            <person name="Bauer D."/>
            <person name="Andreopoulos W."/>
            <person name="Pangilinan J."/>
            <person name="LaButti K."/>
            <person name="Riley R."/>
            <person name="Lipzen A."/>
            <person name="Clum A."/>
            <person name="Drula E."/>
            <person name="Henrissat B."/>
            <person name="Kohler A."/>
            <person name="Grigoriev I.V."/>
            <person name="Martin F.M."/>
            <person name="Hacquard S."/>
        </authorList>
    </citation>
    <scope>NUCLEOTIDE SEQUENCE</scope>
    <source>
        <strain evidence="6">MPI-SDFR-AT-0117</strain>
    </source>
</reference>
<dbReference type="InterPro" id="IPR004352">
    <property type="entry name" value="GH114_TIM-barrel"/>
</dbReference>
<dbReference type="AlphaFoldDB" id="A0A9P8VIQ4"/>
<feature type="domain" description="Glycoside-hydrolase family GH114 TIM-barrel" evidence="5">
    <location>
        <begin position="111"/>
        <end position="345"/>
    </location>
</feature>
<gene>
    <name evidence="6" type="ORF">F5X68DRAFT_258470</name>
</gene>
<comment type="catalytic activity">
    <reaction evidence="1">
        <text>Hydrolysis of terminal, non-reducing alpha-D-galactose residues in alpha-D-galactosides, including galactose oligosaccharides, galactomannans and galactolipids.</text>
        <dbReference type="EC" id="3.2.1.22"/>
    </reaction>
</comment>
<accession>A0A9P8VIQ4</accession>
<dbReference type="Proteomes" id="UP000770015">
    <property type="component" value="Unassembled WGS sequence"/>
</dbReference>
<dbReference type="SUPFAM" id="SSF51445">
    <property type="entry name" value="(Trans)glycosidases"/>
    <property type="match status" value="1"/>
</dbReference>
<organism evidence="6 7">
    <name type="scientific">Plectosphaerella plurivora</name>
    <dbReference type="NCBI Taxonomy" id="936078"/>
    <lineage>
        <taxon>Eukaryota</taxon>
        <taxon>Fungi</taxon>
        <taxon>Dikarya</taxon>
        <taxon>Ascomycota</taxon>
        <taxon>Pezizomycotina</taxon>
        <taxon>Sordariomycetes</taxon>
        <taxon>Hypocreomycetidae</taxon>
        <taxon>Glomerellales</taxon>
        <taxon>Plectosphaerellaceae</taxon>
        <taxon>Plectosphaerella</taxon>
    </lineage>
</organism>
<feature type="region of interest" description="Disordered" evidence="3">
    <location>
        <begin position="22"/>
        <end position="76"/>
    </location>
</feature>
<evidence type="ECO:0000259" key="5">
    <source>
        <dbReference type="Pfam" id="PF03537"/>
    </source>
</evidence>
<feature type="chain" id="PRO_5040167063" description="alpha-galactosidase" evidence="4">
    <location>
        <begin position="25"/>
        <end position="360"/>
    </location>
</feature>
<evidence type="ECO:0000256" key="1">
    <source>
        <dbReference type="ARBA" id="ARBA00001255"/>
    </source>
</evidence>
<keyword evidence="4" id="KW-0732">Signal</keyword>
<name>A0A9P8VIQ4_9PEZI</name>
<feature type="compositionally biased region" description="Basic residues" evidence="3">
    <location>
        <begin position="26"/>
        <end position="36"/>
    </location>
</feature>
<dbReference type="InterPro" id="IPR017853">
    <property type="entry name" value="GH"/>
</dbReference>
<evidence type="ECO:0000313" key="7">
    <source>
        <dbReference type="Proteomes" id="UP000770015"/>
    </source>
</evidence>
<dbReference type="Pfam" id="PF03537">
    <property type="entry name" value="Glyco_hydro_114"/>
    <property type="match status" value="1"/>
</dbReference>
<feature type="signal peptide" evidence="4">
    <location>
        <begin position="1"/>
        <end position="24"/>
    </location>
</feature>